<evidence type="ECO:0000313" key="4">
    <source>
        <dbReference type="EMBL" id="MBR7827403.1"/>
    </source>
</evidence>
<keyword evidence="2" id="KW-0812">Transmembrane</keyword>
<dbReference type="Proteomes" id="UP000676325">
    <property type="component" value="Unassembled WGS sequence"/>
</dbReference>
<accession>A0A941EBH6</accession>
<comment type="caution">
    <text evidence="4">The sequence shown here is derived from an EMBL/GenBank/DDBJ whole genome shotgun (WGS) entry which is preliminary data.</text>
</comment>
<keyword evidence="5" id="KW-1185">Reference proteome</keyword>
<protein>
    <submittedName>
        <fullName evidence="4">DUF4129 domain-containing protein</fullName>
    </submittedName>
</protein>
<evidence type="ECO:0000256" key="1">
    <source>
        <dbReference type="SAM" id="MobiDB-lite"/>
    </source>
</evidence>
<feature type="compositionally biased region" description="Low complexity" evidence="1">
    <location>
        <begin position="1"/>
        <end position="18"/>
    </location>
</feature>
<evidence type="ECO:0000256" key="2">
    <source>
        <dbReference type="SAM" id="Phobius"/>
    </source>
</evidence>
<dbReference type="Pfam" id="PF13559">
    <property type="entry name" value="DUF4129"/>
    <property type="match status" value="1"/>
</dbReference>
<proteinExistence type="predicted"/>
<evidence type="ECO:0000259" key="3">
    <source>
        <dbReference type="Pfam" id="PF13559"/>
    </source>
</evidence>
<name>A0A941EBH6_9ACTN</name>
<feature type="domain" description="Protein-glutamine gamma-glutamyltransferase-like C-terminal" evidence="3">
    <location>
        <begin position="134"/>
        <end position="196"/>
    </location>
</feature>
<sequence length="212" mass="22553">MTPGRQQAQQQASQELAQGKYHVQPTSPSPTPSTSSPTPTVSTPSPTPTSTASHHSSGTTILLVILLIVVVGIAILLVLRKIGKPRKDENAKKDKGKHLAGGSAETPLFGAALHRHNAEQAAKGGNWQEAIRERFRAVIAVLDERSLLPERKDRTADEAARDAGELLPEHAEALRDAARAFDEVEYGEYLGTPEGYGVISAVDDAIGSAVRA</sequence>
<organism evidence="4 5">
    <name type="scientific">Actinospica acidithermotolerans</name>
    <dbReference type="NCBI Taxonomy" id="2828514"/>
    <lineage>
        <taxon>Bacteria</taxon>
        <taxon>Bacillati</taxon>
        <taxon>Actinomycetota</taxon>
        <taxon>Actinomycetes</taxon>
        <taxon>Catenulisporales</taxon>
        <taxon>Actinospicaceae</taxon>
        <taxon>Actinospica</taxon>
    </lineage>
</organism>
<feature type="region of interest" description="Disordered" evidence="1">
    <location>
        <begin position="1"/>
        <end position="55"/>
    </location>
</feature>
<keyword evidence="2" id="KW-1133">Transmembrane helix</keyword>
<dbReference type="InterPro" id="IPR025403">
    <property type="entry name" value="TgpA-like_C"/>
</dbReference>
<evidence type="ECO:0000313" key="5">
    <source>
        <dbReference type="Proteomes" id="UP000676325"/>
    </source>
</evidence>
<dbReference type="EMBL" id="JAGSOH010000034">
    <property type="protein sequence ID" value="MBR7827403.1"/>
    <property type="molecule type" value="Genomic_DNA"/>
</dbReference>
<dbReference type="AlphaFoldDB" id="A0A941EBH6"/>
<reference evidence="4" key="1">
    <citation type="submission" date="2021-04" db="EMBL/GenBank/DDBJ databases">
        <title>Genome based classification of Actinospica acidithermotolerans sp. nov., an actinobacterium isolated from an Indonesian hot spring.</title>
        <authorList>
            <person name="Kusuma A.B."/>
            <person name="Putra K.E."/>
            <person name="Nafisah S."/>
            <person name="Loh J."/>
            <person name="Nouioui I."/>
            <person name="Goodfellow M."/>
        </authorList>
    </citation>
    <scope>NUCLEOTIDE SEQUENCE</scope>
    <source>
        <strain evidence="4">MGRD01-02</strain>
    </source>
</reference>
<keyword evidence="2" id="KW-0472">Membrane</keyword>
<dbReference type="RefSeq" id="WP_212518548.1">
    <property type="nucleotide sequence ID" value="NZ_JAGSOH010000034.1"/>
</dbReference>
<feature type="transmembrane region" description="Helical" evidence="2">
    <location>
        <begin position="60"/>
        <end position="79"/>
    </location>
</feature>
<gene>
    <name evidence="4" type="ORF">KDK95_13880</name>
</gene>
<feature type="compositionally biased region" description="Low complexity" evidence="1">
    <location>
        <begin position="32"/>
        <end position="55"/>
    </location>
</feature>